<dbReference type="SMART" id="SM00086">
    <property type="entry name" value="PAC"/>
    <property type="match status" value="1"/>
</dbReference>
<dbReference type="Gene3D" id="3.30.450.20">
    <property type="entry name" value="PAS domain"/>
    <property type="match status" value="2"/>
</dbReference>
<gene>
    <name evidence="7" type="ORF">CRU90_00690</name>
</gene>
<dbReference type="OrthoDB" id="5372181at2"/>
<dbReference type="SMART" id="SM00052">
    <property type="entry name" value="EAL"/>
    <property type="match status" value="1"/>
</dbReference>
<reference evidence="7 8" key="1">
    <citation type="submission" date="2017-10" db="EMBL/GenBank/DDBJ databases">
        <title>Genomics of the genus Arcobacter.</title>
        <authorList>
            <person name="Perez-Cataluna A."/>
            <person name="Figueras M.J."/>
        </authorList>
    </citation>
    <scope>NUCLEOTIDE SEQUENCE [LARGE SCALE GENOMIC DNA]</scope>
    <source>
        <strain evidence="7 8">F26</strain>
    </source>
</reference>
<dbReference type="CDD" id="cd01948">
    <property type="entry name" value="EAL"/>
    <property type="match status" value="1"/>
</dbReference>
<dbReference type="Pfam" id="PF00563">
    <property type="entry name" value="EAL"/>
    <property type="match status" value="1"/>
</dbReference>
<dbReference type="PANTHER" id="PTHR44757:SF2">
    <property type="entry name" value="BIOFILM ARCHITECTURE MAINTENANCE PROTEIN MBAA"/>
    <property type="match status" value="1"/>
</dbReference>
<dbReference type="PROSITE" id="PS50113">
    <property type="entry name" value="PAC"/>
    <property type="match status" value="1"/>
</dbReference>
<feature type="domain" description="GGDEF" evidence="5">
    <location>
        <begin position="649"/>
        <end position="782"/>
    </location>
</feature>
<dbReference type="InterPro" id="IPR046342">
    <property type="entry name" value="CBS_dom_sf"/>
</dbReference>
<feature type="domain" description="PAC" evidence="3">
    <location>
        <begin position="565"/>
        <end position="617"/>
    </location>
</feature>
<dbReference type="FunFam" id="3.30.70.270:FF:000001">
    <property type="entry name" value="Diguanylate cyclase domain protein"/>
    <property type="match status" value="1"/>
</dbReference>
<dbReference type="SMART" id="SM00091">
    <property type="entry name" value="PAS"/>
    <property type="match status" value="2"/>
</dbReference>
<evidence type="ECO:0008006" key="9">
    <source>
        <dbReference type="Google" id="ProtNLM"/>
    </source>
</evidence>
<dbReference type="CDD" id="cd02205">
    <property type="entry name" value="CBS_pair_SF"/>
    <property type="match status" value="1"/>
</dbReference>
<dbReference type="InterPro" id="IPR035965">
    <property type="entry name" value="PAS-like_dom_sf"/>
</dbReference>
<dbReference type="Pfam" id="PF13426">
    <property type="entry name" value="PAS_9"/>
    <property type="match status" value="2"/>
</dbReference>
<dbReference type="InterPro" id="IPR043128">
    <property type="entry name" value="Rev_trsase/Diguanyl_cyclase"/>
</dbReference>
<dbReference type="SUPFAM" id="SSF54631">
    <property type="entry name" value="CBS-domain pair"/>
    <property type="match status" value="2"/>
</dbReference>
<dbReference type="SMART" id="SM00267">
    <property type="entry name" value="GGDEF"/>
    <property type="match status" value="1"/>
</dbReference>
<dbReference type="Proteomes" id="UP000290870">
    <property type="component" value="Unassembled WGS sequence"/>
</dbReference>
<dbReference type="Pfam" id="PF00990">
    <property type="entry name" value="GGDEF"/>
    <property type="match status" value="1"/>
</dbReference>
<evidence type="ECO:0000313" key="8">
    <source>
        <dbReference type="Proteomes" id="UP000290870"/>
    </source>
</evidence>
<evidence type="ECO:0000259" key="5">
    <source>
        <dbReference type="PROSITE" id="PS50887"/>
    </source>
</evidence>
<feature type="domain" description="EAL" evidence="4">
    <location>
        <begin position="791"/>
        <end position="1046"/>
    </location>
</feature>
<organism evidence="7 8">
    <name type="scientific">Arcobacter cloacae</name>
    <dbReference type="NCBI Taxonomy" id="1054034"/>
    <lineage>
        <taxon>Bacteria</taxon>
        <taxon>Pseudomonadati</taxon>
        <taxon>Campylobacterota</taxon>
        <taxon>Epsilonproteobacteria</taxon>
        <taxon>Campylobacterales</taxon>
        <taxon>Arcobacteraceae</taxon>
        <taxon>Arcobacter</taxon>
    </lineage>
</organism>
<dbReference type="InterPro" id="IPR000700">
    <property type="entry name" value="PAS-assoc_C"/>
</dbReference>
<name>A0A4Q0ZIT4_9BACT</name>
<dbReference type="InterPro" id="IPR029787">
    <property type="entry name" value="Nucleotide_cyclase"/>
</dbReference>
<dbReference type="NCBIfam" id="TIGR00229">
    <property type="entry name" value="sensory_box"/>
    <property type="match status" value="2"/>
</dbReference>
<evidence type="ECO:0000259" key="6">
    <source>
        <dbReference type="PROSITE" id="PS51371"/>
    </source>
</evidence>
<dbReference type="Gene3D" id="3.20.20.450">
    <property type="entry name" value="EAL domain"/>
    <property type="match status" value="1"/>
</dbReference>
<evidence type="ECO:0000259" key="3">
    <source>
        <dbReference type="PROSITE" id="PS50113"/>
    </source>
</evidence>
<keyword evidence="1" id="KW-0129">CBS domain</keyword>
<dbReference type="InterPro" id="IPR001633">
    <property type="entry name" value="EAL_dom"/>
</dbReference>
<proteinExistence type="predicted"/>
<accession>A0A4Q0ZIT4</accession>
<dbReference type="EMBL" id="PDJZ01000001">
    <property type="protein sequence ID" value="RXJ85810.1"/>
    <property type="molecule type" value="Genomic_DNA"/>
</dbReference>
<dbReference type="PROSITE" id="PS51371">
    <property type="entry name" value="CBS"/>
    <property type="match status" value="2"/>
</dbReference>
<dbReference type="GO" id="GO:0003824">
    <property type="term" value="F:catalytic activity"/>
    <property type="evidence" value="ECO:0007669"/>
    <property type="project" value="UniProtKB-ARBA"/>
</dbReference>
<dbReference type="RefSeq" id="WP_128985340.1">
    <property type="nucleotide sequence ID" value="NZ_PDJZ01000001.1"/>
</dbReference>
<dbReference type="PANTHER" id="PTHR44757">
    <property type="entry name" value="DIGUANYLATE CYCLASE DGCP"/>
    <property type="match status" value="1"/>
</dbReference>
<dbReference type="InterPro" id="IPR052155">
    <property type="entry name" value="Biofilm_reg_signaling"/>
</dbReference>
<dbReference type="Gene3D" id="3.30.70.270">
    <property type="match status" value="1"/>
</dbReference>
<dbReference type="NCBIfam" id="TIGR00254">
    <property type="entry name" value="GGDEF"/>
    <property type="match status" value="1"/>
</dbReference>
<evidence type="ECO:0000256" key="1">
    <source>
        <dbReference type="PROSITE-ProRule" id="PRU00703"/>
    </source>
</evidence>
<feature type="domain" description="PAS" evidence="2">
    <location>
        <begin position="373"/>
        <end position="442"/>
    </location>
</feature>
<dbReference type="PROSITE" id="PS50883">
    <property type="entry name" value="EAL"/>
    <property type="match status" value="1"/>
</dbReference>
<sequence>MSLNTLISAVKDSINCKATLQDILDAMIENHTKHFVLLENKKPVGIITERDILLLYTNHVNLNLKAINYANKNLITAKSNRKTNYILGLMLNHKIRRVIVTDNENNYIGSILQEKIIYEFEQDIFKTNIKAIDLVKNKRKALFVNKDSSIQNALNIMNINNIGSILVFDNNIPIGILTESDVINLAQKHIDTSLKIDVYSHKNLIIFDSKKPLFEIIKILKEKDIRRAVIFDNEKKEYFIITSKDILNNIKGNYNLFLESKLKDVKNTFNSLNEAVIELFDNEEEQIIYWFNDKAKKLFDIKIDQNIDSIIPFQKWNYVYKKIKNNSFNENEIIEIGKNIFQLTVIVTKILDNSIIKLLFTNISEIANTNIQIENNFKLLYEQMPYPYQSLNHLGEIVSVNNKWLELTGYSKDEVINQRFSKFTDETHETLKGLFAIFLKEKHIFDERIKIKKKNGEILIASFTGNISSVNGTIKTHCVFKDITLEEKIQKKLKLSDIVFENTTEGIIITNEKAEIISINNAFTKITGYEFEEVKNKNPRILQSGKHNKDFYKNLWDNLLKDSSYKCEIWNRKKNGEIYPEWLNISVVKDTEGNILNYVALFSDISKIKDSSAKIEFLAHHDPLTNLPNRLLLKARLNKSIEKANELQQRLAIFFIDIDNFKIINDTYGHSIGDNIINLVANRLSKNIRKNDTLSRIGGDEFIIVIEDILEISDIESIAKKILFDFKKPIKMEEYLFDVTISIGISIFPNNGLDVEDLIKHADTAMYSAKNAGKNQFHFYKNEMTSEIYEKVIMKQELNDAIQNNEFEVYYQPQIDLKTNKIIGAEALVRWNHKNLGLVYPSDFISYAEETKQIIPIGEFVLKEACAFMKKLNDSKILEEGIISINISSIQIKHGDLLKKIIEELKVSKLNPANLDIELTETYIMENVQKSILILNELKNLGIKLSIDDFGTGYSSLSYLKLFPIDKLKIDKSFSASLPNDKKDVAITRSIIALSKGLEVKVIAEGVETLEQKEFLEKENCDEIQGWFYSKALKEKDFIELVKEFN</sequence>
<evidence type="ECO:0000259" key="2">
    <source>
        <dbReference type="PROSITE" id="PS50112"/>
    </source>
</evidence>
<dbReference type="CDD" id="cd01949">
    <property type="entry name" value="GGDEF"/>
    <property type="match status" value="1"/>
</dbReference>
<dbReference type="SUPFAM" id="SSF55073">
    <property type="entry name" value="Nucleotide cyclase"/>
    <property type="match status" value="1"/>
</dbReference>
<protein>
    <recommendedName>
        <fullName evidence="9">Multi-sensor domain-containing diguanylate cyclase/phosphodiesterase</fullName>
    </recommendedName>
</protein>
<dbReference type="InterPro" id="IPR035919">
    <property type="entry name" value="EAL_sf"/>
</dbReference>
<comment type="caution">
    <text evidence="7">The sequence shown here is derived from an EMBL/GenBank/DDBJ whole genome shotgun (WGS) entry which is preliminary data.</text>
</comment>
<feature type="domain" description="CBS" evidence="6">
    <location>
        <begin position="1"/>
        <end position="62"/>
    </location>
</feature>
<dbReference type="InterPro" id="IPR001610">
    <property type="entry name" value="PAC"/>
</dbReference>
<dbReference type="InterPro" id="IPR000160">
    <property type="entry name" value="GGDEF_dom"/>
</dbReference>
<dbReference type="InterPro" id="IPR000644">
    <property type="entry name" value="CBS_dom"/>
</dbReference>
<dbReference type="Pfam" id="PF00571">
    <property type="entry name" value="CBS"/>
    <property type="match status" value="2"/>
</dbReference>
<dbReference type="PROSITE" id="PS50112">
    <property type="entry name" value="PAS"/>
    <property type="match status" value="2"/>
</dbReference>
<dbReference type="InterPro" id="IPR000014">
    <property type="entry name" value="PAS"/>
</dbReference>
<dbReference type="AlphaFoldDB" id="A0A4Q0ZIT4"/>
<dbReference type="Gene3D" id="3.10.580.10">
    <property type="entry name" value="CBS-domain"/>
    <property type="match status" value="2"/>
</dbReference>
<dbReference type="SUPFAM" id="SSF55785">
    <property type="entry name" value="PYP-like sensor domain (PAS domain)"/>
    <property type="match status" value="2"/>
</dbReference>
<evidence type="ECO:0000259" key="4">
    <source>
        <dbReference type="PROSITE" id="PS50883"/>
    </source>
</evidence>
<dbReference type="PROSITE" id="PS50887">
    <property type="entry name" value="GGDEF"/>
    <property type="match status" value="1"/>
</dbReference>
<dbReference type="SMART" id="SM00116">
    <property type="entry name" value="CBS"/>
    <property type="match status" value="4"/>
</dbReference>
<feature type="domain" description="CBS" evidence="6">
    <location>
        <begin position="137"/>
        <end position="192"/>
    </location>
</feature>
<dbReference type="SUPFAM" id="SSF141868">
    <property type="entry name" value="EAL domain-like"/>
    <property type="match status" value="1"/>
</dbReference>
<evidence type="ECO:0000313" key="7">
    <source>
        <dbReference type="EMBL" id="RXJ85810.1"/>
    </source>
</evidence>
<feature type="domain" description="PAS" evidence="2">
    <location>
        <begin position="499"/>
        <end position="538"/>
    </location>
</feature>
<dbReference type="CDD" id="cd00130">
    <property type="entry name" value="PAS"/>
    <property type="match status" value="2"/>
</dbReference>